<organism evidence="3 4">
    <name type="scientific">Pseudobythopirellula maris</name>
    <dbReference type="NCBI Taxonomy" id="2527991"/>
    <lineage>
        <taxon>Bacteria</taxon>
        <taxon>Pseudomonadati</taxon>
        <taxon>Planctomycetota</taxon>
        <taxon>Planctomycetia</taxon>
        <taxon>Pirellulales</taxon>
        <taxon>Lacipirellulaceae</taxon>
        <taxon>Pseudobythopirellula</taxon>
    </lineage>
</organism>
<evidence type="ECO:0000256" key="1">
    <source>
        <dbReference type="PROSITE-ProRule" id="PRU00169"/>
    </source>
</evidence>
<keyword evidence="4" id="KW-1185">Reference proteome</keyword>
<dbReference type="SUPFAM" id="SSF52172">
    <property type="entry name" value="CheY-like"/>
    <property type="match status" value="1"/>
</dbReference>
<feature type="modified residue" description="4-aspartylphosphate" evidence="1">
    <location>
        <position position="77"/>
    </location>
</feature>
<proteinExistence type="predicted"/>
<accession>A0A5C5ZMU6</accession>
<gene>
    <name evidence="3" type="primary">afsQ1_2</name>
    <name evidence="3" type="ORF">Mal64_23020</name>
</gene>
<dbReference type="PANTHER" id="PTHR44520">
    <property type="entry name" value="RESPONSE REGULATOR RCP1-RELATED"/>
    <property type="match status" value="1"/>
</dbReference>
<evidence type="ECO:0000313" key="4">
    <source>
        <dbReference type="Proteomes" id="UP000315440"/>
    </source>
</evidence>
<keyword evidence="1" id="KW-0597">Phosphoprotein</keyword>
<dbReference type="EMBL" id="SJPQ01000002">
    <property type="protein sequence ID" value="TWT88814.1"/>
    <property type="molecule type" value="Genomic_DNA"/>
</dbReference>
<dbReference type="Pfam" id="PF00072">
    <property type="entry name" value="Response_reg"/>
    <property type="match status" value="1"/>
</dbReference>
<dbReference type="InterPro" id="IPR052893">
    <property type="entry name" value="TCS_response_regulator"/>
</dbReference>
<reference evidence="3 4" key="1">
    <citation type="submission" date="2019-02" db="EMBL/GenBank/DDBJ databases">
        <title>Deep-cultivation of Planctomycetes and their phenomic and genomic characterization uncovers novel biology.</title>
        <authorList>
            <person name="Wiegand S."/>
            <person name="Jogler M."/>
            <person name="Boedeker C."/>
            <person name="Pinto D."/>
            <person name="Vollmers J."/>
            <person name="Rivas-Marin E."/>
            <person name="Kohn T."/>
            <person name="Peeters S.H."/>
            <person name="Heuer A."/>
            <person name="Rast P."/>
            <person name="Oberbeckmann S."/>
            <person name="Bunk B."/>
            <person name="Jeske O."/>
            <person name="Meyerdierks A."/>
            <person name="Storesund J.E."/>
            <person name="Kallscheuer N."/>
            <person name="Luecker S."/>
            <person name="Lage O.M."/>
            <person name="Pohl T."/>
            <person name="Merkel B.J."/>
            <person name="Hornburger P."/>
            <person name="Mueller R.-W."/>
            <person name="Bruemmer F."/>
            <person name="Labrenz M."/>
            <person name="Spormann A.M."/>
            <person name="Op Den Camp H."/>
            <person name="Overmann J."/>
            <person name="Amann R."/>
            <person name="Jetten M.S.M."/>
            <person name="Mascher T."/>
            <person name="Medema M.H."/>
            <person name="Devos D.P."/>
            <person name="Kaster A.-K."/>
            <person name="Ovreas L."/>
            <person name="Rohde M."/>
            <person name="Galperin M.Y."/>
            <person name="Jogler C."/>
        </authorList>
    </citation>
    <scope>NUCLEOTIDE SEQUENCE [LARGE SCALE GENOMIC DNA]</scope>
    <source>
        <strain evidence="3 4">Mal64</strain>
    </source>
</reference>
<dbReference type="AlphaFoldDB" id="A0A5C5ZMU6"/>
<dbReference type="SMART" id="SM00448">
    <property type="entry name" value="REC"/>
    <property type="match status" value="1"/>
</dbReference>
<dbReference type="Proteomes" id="UP000315440">
    <property type="component" value="Unassembled WGS sequence"/>
</dbReference>
<comment type="caution">
    <text evidence="3">The sequence shown here is derived from an EMBL/GenBank/DDBJ whole genome shotgun (WGS) entry which is preliminary data.</text>
</comment>
<dbReference type="PROSITE" id="PS50110">
    <property type="entry name" value="RESPONSE_REGULATORY"/>
    <property type="match status" value="1"/>
</dbReference>
<dbReference type="OrthoDB" id="195863at2"/>
<dbReference type="GO" id="GO:0000160">
    <property type="term" value="P:phosphorelay signal transduction system"/>
    <property type="evidence" value="ECO:0007669"/>
    <property type="project" value="InterPro"/>
</dbReference>
<dbReference type="InterPro" id="IPR011006">
    <property type="entry name" value="CheY-like_superfamily"/>
</dbReference>
<protein>
    <submittedName>
        <fullName evidence="3">Transcriptional regulatory protein AfsQ1</fullName>
    </submittedName>
</protein>
<dbReference type="InterPro" id="IPR001789">
    <property type="entry name" value="Sig_transdc_resp-reg_receiver"/>
</dbReference>
<sequence>MYASRLAGEPMTAKLPNENDIFFVDDDEMEVMLVERYLTHSRVKNNLLAFGSGEELIEHLVANADDPSKQPALLLLDMRMPSLDGFEVAKAVRGLPSYSKTPLIVMFSNSDNPSDIARSKEFGADEYVIKPSDGPAYIEFLNSLVAEV</sequence>
<feature type="domain" description="Response regulatory" evidence="2">
    <location>
        <begin position="20"/>
        <end position="145"/>
    </location>
</feature>
<dbReference type="Gene3D" id="3.40.50.2300">
    <property type="match status" value="1"/>
</dbReference>
<name>A0A5C5ZMU6_9BACT</name>
<evidence type="ECO:0000313" key="3">
    <source>
        <dbReference type="EMBL" id="TWT88814.1"/>
    </source>
</evidence>
<dbReference type="PANTHER" id="PTHR44520:SF2">
    <property type="entry name" value="RESPONSE REGULATOR RCP1"/>
    <property type="match status" value="1"/>
</dbReference>
<evidence type="ECO:0000259" key="2">
    <source>
        <dbReference type="PROSITE" id="PS50110"/>
    </source>
</evidence>